<dbReference type="InterPro" id="IPR051306">
    <property type="entry name" value="Homeobox_regulator"/>
</dbReference>
<gene>
    <name evidence="8" type="ORF">BpHYR1_030336</name>
</gene>
<dbReference type="CDD" id="cd00086">
    <property type="entry name" value="homeodomain"/>
    <property type="match status" value="1"/>
</dbReference>
<evidence type="ECO:0000256" key="3">
    <source>
        <dbReference type="ARBA" id="ARBA00023155"/>
    </source>
</evidence>
<evidence type="ECO:0000259" key="7">
    <source>
        <dbReference type="PROSITE" id="PS50071"/>
    </source>
</evidence>
<proteinExistence type="predicted"/>
<dbReference type="GO" id="GO:0000981">
    <property type="term" value="F:DNA-binding transcription factor activity, RNA polymerase II-specific"/>
    <property type="evidence" value="ECO:0007669"/>
    <property type="project" value="TreeGrafter"/>
</dbReference>
<dbReference type="GO" id="GO:0000977">
    <property type="term" value="F:RNA polymerase II transcription regulatory region sequence-specific DNA binding"/>
    <property type="evidence" value="ECO:0007669"/>
    <property type="project" value="TreeGrafter"/>
</dbReference>
<name>A0A3M7P2X9_BRAPC</name>
<dbReference type="SUPFAM" id="SSF46689">
    <property type="entry name" value="Homeodomain-like"/>
    <property type="match status" value="1"/>
</dbReference>
<dbReference type="OrthoDB" id="6159439at2759"/>
<dbReference type="Proteomes" id="UP000276133">
    <property type="component" value="Unassembled WGS sequence"/>
</dbReference>
<dbReference type="STRING" id="10195.A0A3M7P2X9"/>
<dbReference type="PANTHER" id="PTHR46123">
    <property type="entry name" value="MIX-TYPE HOMEOBOX GENE 1-RELATED"/>
    <property type="match status" value="1"/>
</dbReference>
<dbReference type="Pfam" id="PF00046">
    <property type="entry name" value="Homeodomain"/>
    <property type="match status" value="1"/>
</dbReference>
<dbReference type="Gene3D" id="1.10.10.60">
    <property type="entry name" value="Homeodomain-like"/>
    <property type="match status" value="1"/>
</dbReference>
<dbReference type="InterPro" id="IPR009057">
    <property type="entry name" value="Homeodomain-like_sf"/>
</dbReference>
<evidence type="ECO:0000313" key="8">
    <source>
        <dbReference type="EMBL" id="RMZ93425.1"/>
    </source>
</evidence>
<dbReference type="InterPro" id="IPR001356">
    <property type="entry name" value="HD"/>
</dbReference>
<dbReference type="PANTHER" id="PTHR46123:SF4">
    <property type="entry name" value="MIX-TYPE HOMEOBOX GENE 1-RELATED"/>
    <property type="match status" value="1"/>
</dbReference>
<feature type="domain" description="Homeobox" evidence="7">
    <location>
        <begin position="214"/>
        <end position="274"/>
    </location>
</feature>
<dbReference type="PROSITE" id="PS50071">
    <property type="entry name" value="HOMEOBOX_2"/>
    <property type="match status" value="1"/>
</dbReference>
<evidence type="ECO:0000256" key="6">
    <source>
        <dbReference type="RuleBase" id="RU000682"/>
    </source>
</evidence>
<evidence type="ECO:0000313" key="9">
    <source>
        <dbReference type="Proteomes" id="UP000276133"/>
    </source>
</evidence>
<organism evidence="8 9">
    <name type="scientific">Brachionus plicatilis</name>
    <name type="common">Marine rotifer</name>
    <name type="synonym">Brachionus muelleri</name>
    <dbReference type="NCBI Taxonomy" id="10195"/>
    <lineage>
        <taxon>Eukaryota</taxon>
        <taxon>Metazoa</taxon>
        <taxon>Spiralia</taxon>
        <taxon>Gnathifera</taxon>
        <taxon>Rotifera</taxon>
        <taxon>Eurotatoria</taxon>
        <taxon>Monogononta</taxon>
        <taxon>Pseudotrocha</taxon>
        <taxon>Ploima</taxon>
        <taxon>Brachionidae</taxon>
        <taxon>Brachionus</taxon>
    </lineage>
</organism>
<dbReference type="SMART" id="SM00389">
    <property type="entry name" value="HOX"/>
    <property type="match status" value="1"/>
</dbReference>
<keyword evidence="9" id="KW-1185">Reference proteome</keyword>
<dbReference type="AlphaFoldDB" id="A0A3M7P2X9"/>
<evidence type="ECO:0000256" key="2">
    <source>
        <dbReference type="ARBA" id="ARBA00023125"/>
    </source>
</evidence>
<sequence>MQNNLSFMDLKRKMCAIGANFESIYCQPTITFTRPGTLSPLENTYESFNEYTTENHSSHFLTSLNENSNLNPFGNHYDSGYIQNSSLISSPYLTSVQNTLQHRALNNVKKSIQYQSTPNKAFFNSDHGIEKKPTIEKQTNNKVNFHSITDLATSAISDDSKSESKLSTNLSQNSINSSLNNLNQSNDLLNFNEKLKLMSQMICNKENSNELISRTKRKPRTQISKQQKEILEYAFKMKSYPDSNEIEYLCNLLGFEENVIRIWFQNKRARNKSKN</sequence>
<evidence type="ECO:0000256" key="4">
    <source>
        <dbReference type="ARBA" id="ARBA00023242"/>
    </source>
</evidence>
<feature type="DNA-binding region" description="Homeobox" evidence="5">
    <location>
        <begin position="216"/>
        <end position="275"/>
    </location>
</feature>
<accession>A0A3M7P2X9</accession>
<evidence type="ECO:0000256" key="5">
    <source>
        <dbReference type="PROSITE-ProRule" id="PRU00108"/>
    </source>
</evidence>
<protein>
    <submittedName>
        <fullName evidence="8">Homeobox ANF</fullName>
    </submittedName>
</protein>
<evidence type="ECO:0000256" key="1">
    <source>
        <dbReference type="ARBA" id="ARBA00004123"/>
    </source>
</evidence>
<dbReference type="EMBL" id="REGN01013824">
    <property type="protein sequence ID" value="RMZ93425.1"/>
    <property type="molecule type" value="Genomic_DNA"/>
</dbReference>
<keyword evidence="3 5" id="KW-0371">Homeobox</keyword>
<keyword evidence="4 5" id="KW-0539">Nucleus</keyword>
<comment type="caution">
    <text evidence="8">The sequence shown here is derived from an EMBL/GenBank/DDBJ whole genome shotgun (WGS) entry which is preliminary data.</text>
</comment>
<keyword evidence="2 5" id="KW-0238">DNA-binding</keyword>
<reference evidence="8 9" key="1">
    <citation type="journal article" date="2018" name="Sci. Rep.">
        <title>Genomic signatures of local adaptation to the degree of environmental predictability in rotifers.</title>
        <authorList>
            <person name="Franch-Gras L."/>
            <person name="Hahn C."/>
            <person name="Garcia-Roger E.M."/>
            <person name="Carmona M.J."/>
            <person name="Serra M."/>
            <person name="Gomez A."/>
        </authorList>
    </citation>
    <scope>NUCLEOTIDE SEQUENCE [LARGE SCALE GENOMIC DNA]</scope>
    <source>
        <strain evidence="8">HYR1</strain>
    </source>
</reference>
<comment type="subcellular location">
    <subcellularLocation>
        <location evidence="1 5 6">Nucleus</location>
    </subcellularLocation>
</comment>
<dbReference type="GO" id="GO:0005634">
    <property type="term" value="C:nucleus"/>
    <property type="evidence" value="ECO:0007669"/>
    <property type="project" value="UniProtKB-SubCell"/>
</dbReference>